<keyword evidence="3" id="KW-0269">Exonuclease</keyword>
<reference evidence="3 4" key="1">
    <citation type="submission" date="2019-02" db="EMBL/GenBank/DDBJ databases">
        <title>Deep-cultivation of Planctomycetes and their phenomic and genomic characterization uncovers novel biology.</title>
        <authorList>
            <person name="Wiegand S."/>
            <person name="Jogler M."/>
            <person name="Boedeker C."/>
            <person name="Pinto D."/>
            <person name="Vollmers J."/>
            <person name="Rivas-Marin E."/>
            <person name="Kohn T."/>
            <person name="Peeters S.H."/>
            <person name="Heuer A."/>
            <person name="Rast P."/>
            <person name="Oberbeckmann S."/>
            <person name="Bunk B."/>
            <person name="Jeske O."/>
            <person name="Meyerdierks A."/>
            <person name="Storesund J.E."/>
            <person name="Kallscheuer N."/>
            <person name="Luecker S."/>
            <person name="Lage O.M."/>
            <person name="Pohl T."/>
            <person name="Merkel B.J."/>
            <person name="Hornburger P."/>
            <person name="Mueller R.-W."/>
            <person name="Bruemmer F."/>
            <person name="Labrenz M."/>
            <person name="Spormann A.M."/>
            <person name="Op den Camp H."/>
            <person name="Overmann J."/>
            <person name="Amann R."/>
            <person name="Jetten M.S.M."/>
            <person name="Mascher T."/>
            <person name="Medema M.H."/>
            <person name="Devos D.P."/>
            <person name="Kaster A.-K."/>
            <person name="Ovreas L."/>
            <person name="Rohde M."/>
            <person name="Galperin M.Y."/>
            <person name="Jogler C."/>
        </authorList>
    </citation>
    <scope>NUCLEOTIDE SEQUENCE [LARGE SCALE GENOMIC DNA]</scope>
    <source>
        <strain evidence="3 4">HG15A2</strain>
    </source>
</reference>
<dbReference type="Pfam" id="PF03372">
    <property type="entry name" value="Exo_endo_phos"/>
    <property type="match status" value="1"/>
</dbReference>
<evidence type="ECO:0000313" key="4">
    <source>
        <dbReference type="Proteomes" id="UP000319852"/>
    </source>
</evidence>
<dbReference type="Proteomes" id="UP000319852">
    <property type="component" value="Chromosome"/>
</dbReference>
<keyword evidence="1" id="KW-0732">Signal</keyword>
<accession>A0A517MUP0</accession>
<feature type="signal peptide" evidence="1">
    <location>
        <begin position="1"/>
        <end position="24"/>
    </location>
</feature>
<keyword evidence="3" id="KW-0378">Hydrolase</keyword>
<dbReference type="InterPro" id="IPR018247">
    <property type="entry name" value="EF_Hand_1_Ca_BS"/>
</dbReference>
<dbReference type="Gene3D" id="3.60.10.10">
    <property type="entry name" value="Endonuclease/exonuclease/phosphatase"/>
    <property type="match status" value="1"/>
</dbReference>
<dbReference type="PROSITE" id="PS00018">
    <property type="entry name" value="EF_HAND_1"/>
    <property type="match status" value="1"/>
</dbReference>
<dbReference type="KEGG" id="amob:HG15A2_18820"/>
<protein>
    <submittedName>
        <fullName evidence="3">Endonuclease/Exonuclease/phosphatase family protein</fullName>
    </submittedName>
</protein>
<dbReference type="InterPro" id="IPR005135">
    <property type="entry name" value="Endo/exonuclease/phosphatase"/>
</dbReference>
<dbReference type="SUPFAM" id="SSF56219">
    <property type="entry name" value="DNase I-like"/>
    <property type="match status" value="1"/>
</dbReference>
<dbReference type="EMBL" id="CP036263">
    <property type="protein sequence ID" value="QDS98601.1"/>
    <property type="molecule type" value="Genomic_DNA"/>
</dbReference>
<dbReference type="InterPro" id="IPR036691">
    <property type="entry name" value="Endo/exonu/phosph_ase_sf"/>
</dbReference>
<keyword evidence="3" id="KW-0255">Endonuclease</keyword>
<dbReference type="GO" id="GO:0004519">
    <property type="term" value="F:endonuclease activity"/>
    <property type="evidence" value="ECO:0007669"/>
    <property type="project" value="UniProtKB-KW"/>
</dbReference>
<evidence type="ECO:0000256" key="1">
    <source>
        <dbReference type="SAM" id="SignalP"/>
    </source>
</evidence>
<feature type="domain" description="Endonuclease/exonuclease/phosphatase" evidence="2">
    <location>
        <begin position="57"/>
        <end position="329"/>
    </location>
</feature>
<dbReference type="AlphaFoldDB" id="A0A517MUP0"/>
<evidence type="ECO:0000259" key="2">
    <source>
        <dbReference type="Pfam" id="PF03372"/>
    </source>
</evidence>
<keyword evidence="3" id="KW-0540">Nuclease</keyword>
<dbReference type="OrthoDB" id="248176at2"/>
<proteinExistence type="predicted"/>
<keyword evidence="4" id="KW-1185">Reference proteome</keyword>
<organism evidence="3 4">
    <name type="scientific">Adhaeretor mobilis</name>
    <dbReference type="NCBI Taxonomy" id="1930276"/>
    <lineage>
        <taxon>Bacteria</taxon>
        <taxon>Pseudomonadati</taxon>
        <taxon>Planctomycetota</taxon>
        <taxon>Planctomycetia</taxon>
        <taxon>Pirellulales</taxon>
        <taxon>Lacipirellulaceae</taxon>
        <taxon>Adhaeretor</taxon>
    </lineage>
</organism>
<evidence type="ECO:0000313" key="3">
    <source>
        <dbReference type="EMBL" id="QDS98601.1"/>
    </source>
</evidence>
<dbReference type="RefSeq" id="WP_145059805.1">
    <property type="nucleotide sequence ID" value="NZ_CP036263.1"/>
</dbReference>
<sequence precursor="true">MRSLQIFSLALACVLNQFATPASAETPVRIVTFNAEILTAPGIRAGNLEKYRWDIARRAQFERVASIIEVLNPDILNLVEVTSKEGVDLLIEILHEKGLTDLHGYHVENNDSYTGMDVALITRFEPVEVDGARIRTLNSEENDPTWRQAFPAVSRKGNKYQATTSISRNAVYLMDIDGHKLGFLGLHLKSNPSDEYANAKRSAQAEIAKRVVQQEIVSRGYTPIILGDINDYDPDVPDRDETRDTATTVLSDLKDFDPSKPGSELFNVAKLMPRQADRFTSLWDRNENGVMDPFDVMTMIDHILLPQAFEPYVKRAFIFHSIDLTTTDHLAVVVDLLLPRKVAVPATAAVTQ</sequence>
<name>A0A517MUP0_9BACT</name>
<feature type="chain" id="PRO_5021969574" evidence="1">
    <location>
        <begin position="25"/>
        <end position="352"/>
    </location>
</feature>
<dbReference type="GO" id="GO:0004527">
    <property type="term" value="F:exonuclease activity"/>
    <property type="evidence" value="ECO:0007669"/>
    <property type="project" value="UniProtKB-KW"/>
</dbReference>
<gene>
    <name evidence="3" type="ORF">HG15A2_18820</name>
</gene>